<keyword evidence="1" id="KW-1133">Transmembrane helix</keyword>
<dbReference type="Proteomes" id="UP000177515">
    <property type="component" value="Chromosome 1"/>
</dbReference>
<dbReference type="RefSeq" id="WP_071068982.1">
    <property type="nucleotide sequence ID" value="NZ_CP017754.1"/>
</dbReference>
<evidence type="ECO:0000313" key="2">
    <source>
        <dbReference type="EMBL" id="AOZ05888.1"/>
    </source>
</evidence>
<sequence>MSLIALSHLIQLAVLTGAESLYVVFAAVLAGTVGLFDGAATGLAVLHAHLNVLGTIARHPWVVGRVAWVVAVLVALGGAWLHQKRTAH</sequence>
<gene>
    <name evidence="2" type="ORF">BKK80_08690</name>
</gene>
<protein>
    <submittedName>
        <fullName evidence="2">Uncharacterized protein</fullName>
    </submittedName>
</protein>
<organism evidence="2 3">
    <name type="scientific">Cupriavidus malaysiensis</name>
    <dbReference type="NCBI Taxonomy" id="367825"/>
    <lineage>
        <taxon>Bacteria</taxon>
        <taxon>Pseudomonadati</taxon>
        <taxon>Pseudomonadota</taxon>
        <taxon>Betaproteobacteria</taxon>
        <taxon>Burkholderiales</taxon>
        <taxon>Burkholderiaceae</taxon>
        <taxon>Cupriavidus</taxon>
    </lineage>
</organism>
<dbReference type="EMBL" id="CP017754">
    <property type="protein sequence ID" value="AOZ05888.1"/>
    <property type="molecule type" value="Genomic_DNA"/>
</dbReference>
<keyword evidence="1" id="KW-0812">Transmembrane</keyword>
<accession>A0ABM6F398</accession>
<feature type="transmembrane region" description="Helical" evidence="1">
    <location>
        <begin position="28"/>
        <end position="50"/>
    </location>
</feature>
<keyword evidence="1" id="KW-0472">Membrane</keyword>
<name>A0ABM6F398_9BURK</name>
<evidence type="ECO:0000256" key="1">
    <source>
        <dbReference type="SAM" id="Phobius"/>
    </source>
</evidence>
<reference evidence="2 3" key="1">
    <citation type="submission" date="2016-10" db="EMBL/GenBank/DDBJ databases">
        <title>Complete genome sequences of three Cupriavidus strains isolated from various Malaysian environments.</title>
        <authorList>
            <person name="Abdullah A.A.-A."/>
            <person name="Shafie N.A.H."/>
            <person name="Lau N.S."/>
        </authorList>
    </citation>
    <scope>NUCLEOTIDE SEQUENCE [LARGE SCALE GENOMIC DNA]</scope>
    <source>
        <strain evidence="2 3">USMAA1020</strain>
    </source>
</reference>
<evidence type="ECO:0000313" key="3">
    <source>
        <dbReference type="Proteomes" id="UP000177515"/>
    </source>
</evidence>
<proteinExistence type="predicted"/>
<keyword evidence="3" id="KW-1185">Reference proteome</keyword>
<feature type="transmembrane region" description="Helical" evidence="1">
    <location>
        <begin position="62"/>
        <end position="81"/>
    </location>
</feature>